<dbReference type="AlphaFoldDB" id="A0A6F9EC18"/>
<keyword evidence="2" id="KW-0560">Oxidoreductase</keyword>
<evidence type="ECO:0008006" key="6">
    <source>
        <dbReference type="Google" id="ProtNLM"/>
    </source>
</evidence>
<evidence type="ECO:0000313" key="5">
    <source>
        <dbReference type="Proteomes" id="UP000502196"/>
    </source>
</evidence>
<reference evidence="4 5" key="1">
    <citation type="submission" date="2020-04" db="EMBL/GenBank/DDBJ databases">
        <authorList>
            <person name="Hogendoorn C."/>
        </authorList>
    </citation>
    <scope>NUCLEOTIDE SEQUENCE [LARGE SCALE GENOMIC DNA]</scope>
    <source>
        <strain evidence="4">COOX1</strain>
    </source>
</reference>
<proteinExistence type="inferred from homology"/>
<dbReference type="InterPro" id="IPR036291">
    <property type="entry name" value="NAD(P)-bd_dom_sf"/>
</dbReference>
<dbReference type="RefSeq" id="WP_197957646.1">
    <property type="nucleotide sequence ID" value="NZ_CP047972.1"/>
</dbReference>
<evidence type="ECO:0000256" key="3">
    <source>
        <dbReference type="SAM" id="MobiDB-lite"/>
    </source>
</evidence>
<evidence type="ECO:0000313" key="4">
    <source>
        <dbReference type="EMBL" id="CAB3394026.1"/>
    </source>
</evidence>
<evidence type="ECO:0000256" key="2">
    <source>
        <dbReference type="ARBA" id="ARBA00023002"/>
    </source>
</evidence>
<dbReference type="PANTHER" id="PTHR43669">
    <property type="entry name" value="5-KETO-D-GLUCONATE 5-REDUCTASE"/>
    <property type="match status" value="1"/>
</dbReference>
<sequence>MHIGVCDFHTRLAIASGFPKDNGIVEMNVRMRLTDRVAVVTGGAGGIGRAAARKFAREGAKMVEAGIDRPGGEETAKQIREAGDALFIETDVSSLYSVADKPVERDRRRCSTRCFPCQHNLFPEEIIRLPRKQSQDHGESNSASVVWHRSC</sequence>
<gene>
    <name evidence="4" type="ORF">COOX1_2208</name>
</gene>
<name>A0A6F9EC18_9BACL</name>
<dbReference type="Gene3D" id="3.40.50.720">
    <property type="entry name" value="NAD(P)-binding Rossmann-like Domain"/>
    <property type="match status" value="1"/>
</dbReference>
<organism evidence="4 5">
    <name type="scientific">Kyrpidia spormannii</name>
    <dbReference type="NCBI Taxonomy" id="2055160"/>
    <lineage>
        <taxon>Bacteria</taxon>
        <taxon>Bacillati</taxon>
        <taxon>Bacillota</taxon>
        <taxon>Bacilli</taxon>
        <taxon>Bacillales</taxon>
        <taxon>Alicyclobacillaceae</taxon>
        <taxon>Kyrpidia</taxon>
    </lineage>
</organism>
<protein>
    <recommendedName>
        <fullName evidence="6">SDR family NAD(P)-dependent oxidoreductase</fullName>
    </recommendedName>
</protein>
<feature type="region of interest" description="Disordered" evidence="3">
    <location>
        <begin position="132"/>
        <end position="151"/>
    </location>
</feature>
<dbReference type="EMBL" id="LR792683">
    <property type="protein sequence ID" value="CAB3394026.1"/>
    <property type="molecule type" value="Genomic_DNA"/>
</dbReference>
<evidence type="ECO:0000256" key="1">
    <source>
        <dbReference type="ARBA" id="ARBA00006484"/>
    </source>
</evidence>
<dbReference type="PANTHER" id="PTHR43669:SF3">
    <property type="entry name" value="ALCOHOL DEHYDROGENASE, PUTATIVE (AFU_ORTHOLOGUE AFUA_3G03445)-RELATED"/>
    <property type="match status" value="1"/>
</dbReference>
<dbReference type="SUPFAM" id="SSF51735">
    <property type="entry name" value="NAD(P)-binding Rossmann-fold domains"/>
    <property type="match status" value="1"/>
</dbReference>
<accession>A0A6F9EC18</accession>
<dbReference type="InterPro" id="IPR002347">
    <property type="entry name" value="SDR_fam"/>
</dbReference>
<dbReference type="Pfam" id="PF00106">
    <property type="entry name" value="adh_short"/>
    <property type="match status" value="1"/>
</dbReference>
<comment type="similarity">
    <text evidence="1">Belongs to the short-chain dehydrogenases/reductases (SDR) family.</text>
</comment>
<dbReference type="Proteomes" id="UP000502196">
    <property type="component" value="Chromosome"/>
</dbReference>
<dbReference type="GO" id="GO:0016491">
    <property type="term" value="F:oxidoreductase activity"/>
    <property type="evidence" value="ECO:0007669"/>
    <property type="project" value="UniProtKB-KW"/>
</dbReference>